<accession>A0A395JGK6</accession>
<feature type="transmembrane region" description="Helical" evidence="12">
    <location>
        <begin position="12"/>
        <end position="32"/>
    </location>
</feature>
<proteinExistence type="inferred from homology"/>
<comment type="subcellular location">
    <subcellularLocation>
        <location evidence="2 12">Cell inner membrane</location>
        <topology evidence="2 12">Single-pass membrane protein</topology>
    </subcellularLocation>
</comment>
<dbReference type="OrthoDB" id="9815607at2"/>
<dbReference type="AlphaFoldDB" id="A0A395JGK6"/>
<keyword evidence="8 12" id="KW-0812">Transmembrane</keyword>
<evidence type="ECO:0000256" key="12">
    <source>
        <dbReference type="RuleBase" id="RU363101"/>
    </source>
</evidence>
<evidence type="ECO:0000256" key="11">
    <source>
        <dbReference type="ARBA" id="ARBA00023136"/>
    </source>
</evidence>
<dbReference type="PANTHER" id="PTHR37531">
    <property type="entry name" value="HEME EXPORTER PROTEIN D"/>
    <property type="match status" value="1"/>
</dbReference>
<keyword evidence="5 12" id="KW-0813">Transport</keyword>
<dbReference type="FunCoup" id="A0A395JGK6">
    <property type="interactions" value="45"/>
</dbReference>
<protein>
    <recommendedName>
        <fullName evidence="4 12">Heme exporter protein D</fullName>
    </recommendedName>
</protein>
<evidence type="ECO:0000256" key="2">
    <source>
        <dbReference type="ARBA" id="ARBA00004377"/>
    </source>
</evidence>
<keyword evidence="11 12" id="KW-0472">Membrane</keyword>
<keyword evidence="7 12" id="KW-0997">Cell inner membrane</keyword>
<evidence type="ECO:0000256" key="5">
    <source>
        <dbReference type="ARBA" id="ARBA00022448"/>
    </source>
</evidence>
<keyword evidence="10 12" id="KW-1133">Transmembrane helix</keyword>
<name>A0A395JGK6_9GAMM</name>
<gene>
    <name evidence="13" type="ORF">DFR28_10693</name>
</gene>
<dbReference type="EMBL" id="QNRT01000006">
    <property type="protein sequence ID" value="RBP48606.1"/>
    <property type="molecule type" value="Genomic_DNA"/>
</dbReference>
<dbReference type="GO" id="GO:0005886">
    <property type="term" value="C:plasma membrane"/>
    <property type="evidence" value="ECO:0007669"/>
    <property type="project" value="UniProtKB-SubCell"/>
</dbReference>
<comment type="caution">
    <text evidence="13">The sequence shown here is derived from an EMBL/GenBank/DDBJ whole genome shotgun (WGS) entry which is preliminary data.</text>
</comment>
<dbReference type="InParanoid" id="A0A395JGK6"/>
<dbReference type="NCBIfam" id="TIGR03141">
    <property type="entry name" value="cytochro_ccmD"/>
    <property type="match status" value="1"/>
</dbReference>
<keyword evidence="14" id="KW-1185">Reference proteome</keyword>
<evidence type="ECO:0000256" key="10">
    <source>
        <dbReference type="ARBA" id="ARBA00022989"/>
    </source>
</evidence>
<evidence type="ECO:0000256" key="9">
    <source>
        <dbReference type="ARBA" id="ARBA00022748"/>
    </source>
</evidence>
<keyword evidence="6 12" id="KW-1003">Cell membrane</keyword>
<dbReference type="InterPro" id="IPR007078">
    <property type="entry name" value="Haem_export_protD_CcmD"/>
</dbReference>
<organism evidence="13 14">
    <name type="scientific">Arenicella xantha</name>
    <dbReference type="NCBI Taxonomy" id="644221"/>
    <lineage>
        <taxon>Bacteria</taxon>
        <taxon>Pseudomonadati</taxon>
        <taxon>Pseudomonadota</taxon>
        <taxon>Gammaproteobacteria</taxon>
        <taxon>Arenicellales</taxon>
        <taxon>Arenicellaceae</taxon>
        <taxon>Arenicella</taxon>
    </lineage>
</organism>
<keyword evidence="9 12" id="KW-0201">Cytochrome c-type biogenesis</keyword>
<dbReference type="PANTHER" id="PTHR37531:SF1">
    <property type="entry name" value="HEME EXPORTER PROTEIN D"/>
    <property type="match status" value="1"/>
</dbReference>
<evidence type="ECO:0000256" key="8">
    <source>
        <dbReference type="ARBA" id="ARBA00022692"/>
    </source>
</evidence>
<dbReference type="GO" id="GO:0017004">
    <property type="term" value="P:cytochrome complex assembly"/>
    <property type="evidence" value="ECO:0007669"/>
    <property type="project" value="UniProtKB-KW"/>
</dbReference>
<evidence type="ECO:0000256" key="4">
    <source>
        <dbReference type="ARBA" id="ARBA00016461"/>
    </source>
</evidence>
<dbReference type="GO" id="GO:0015886">
    <property type="term" value="P:heme transport"/>
    <property type="evidence" value="ECO:0007669"/>
    <property type="project" value="InterPro"/>
</dbReference>
<dbReference type="GO" id="GO:1903607">
    <property type="term" value="P:cytochrome c biosynthetic process"/>
    <property type="evidence" value="ECO:0007669"/>
    <property type="project" value="TreeGrafter"/>
</dbReference>
<dbReference type="Proteomes" id="UP000253083">
    <property type="component" value="Unassembled WGS sequence"/>
</dbReference>
<evidence type="ECO:0000256" key="3">
    <source>
        <dbReference type="ARBA" id="ARBA00008741"/>
    </source>
</evidence>
<dbReference type="InterPro" id="IPR052075">
    <property type="entry name" value="Heme_exporter_D"/>
</dbReference>
<comment type="function">
    <text evidence="1 12">Required for the export of heme to the periplasm for the biogenesis of c-type cytochromes.</text>
</comment>
<evidence type="ECO:0000313" key="14">
    <source>
        <dbReference type="Proteomes" id="UP000253083"/>
    </source>
</evidence>
<evidence type="ECO:0000256" key="6">
    <source>
        <dbReference type="ARBA" id="ARBA00022475"/>
    </source>
</evidence>
<evidence type="ECO:0000256" key="1">
    <source>
        <dbReference type="ARBA" id="ARBA00002442"/>
    </source>
</evidence>
<comment type="similarity">
    <text evidence="3 12">Belongs to the CcmD/CycX/HelD family.</text>
</comment>
<sequence length="62" mass="7432">MNWTEFFHMGGYAFEVWVSWGLTGAVLLWFVISPKLKHRQVIKSVHRQTLRERRISQSEDQL</sequence>
<dbReference type="Pfam" id="PF04995">
    <property type="entry name" value="CcmD"/>
    <property type="match status" value="1"/>
</dbReference>
<evidence type="ECO:0000313" key="13">
    <source>
        <dbReference type="EMBL" id="RBP48606.1"/>
    </source>
</evidence>
<reference evidence="13 14" key="1">
    <citation type="submission" date="2018-06" db="EMBL/GenBank/DDBJ databases">
        <title>Genomic Encyclopedia of Type Strains, Phase IV (KMG-IV): sequencing the most valuable type-strain genomes for metagenomic binning, comparative biology and taxonomic classification.</title>
        <authorList>
            <person name="Goeker M."/>
        </authorList>
    </citation>
    <scope>NUCLEOTIDE SEQUENCE [LARGE SCALE GENOMIC DNA]</scope>
    <source>
        <strain evidence="13 14">DSM 24032</strain>
    </source>
</reference>
<evidence type="ECO:0000256" key="7">
    <source>
        <dbReference type="ARBA" id="ARBA00022519"/>
    </source>
</evidence>